<sequence length="293" mass="34315">MEAINPDDEFKDKNDGMHLIVETSYSLSNLQQYMSQTCLADKCQFLQHSEDIEEICKQFCDLLKNNELNLDEITNLFVAASMVYFINATPENFEWRYHLLQKTFQYVDTLSPIHLHVATKRLWEALKIEGIEFVFNILTISHHISLASETGRAIAICLVWTLICEIMETEIQMYTFHEFSELIKMLKELDDEVLQEEEHIRIVYVMVQCLGFIINAVVYGKNDDLKKAGYRNYFSYSQKELEKLKKYAERLTSLLKINISGDNNFELRMTITEYININIIGILQEKISEMQSV</sequence>
<evidence type="ECO:0000313" key="1">
    <source>
        <dbReference type="EMBL" id="KNC22958.1"/>
    </source>
</evidence>
<name>A0A0L0BSK4_LUCCU</name>
<dbReference type="OrthoDB" id="7848994at2759"/>
<accession>A0A0L0BSK4</accession>
<gene>
    <name evidence="1" type="ORF">FF38_13757</name>
</gene>
<dbReference type="EMBL" id="JRES01001431">
    <property type="protein sequence ID" value="KNC22958.1"/>
    <property type="molecule type" value="Genomic_DNA"/>
</dbReference>
<dbReference type="OMA" id="DTLKPTM"/>
<keyword evidence="2" id="KW-1185">Reference proteome</keyword>
<protein>
    <submittedName>
        <fullName evidence="1">Uncharacterized protein</fullName>
    </submittedName>
</protein>
<evidence type="ECO:0000313" key="2">
    <source>
        <dbReference type="Proteomes" id="UP000037069"/>
    </source>
</evidence>
<reference evidence="1 2" key="1">
    <citation type="journal article" date="2015" name="Nat. Commun.">
        <title>Lucilia cuprina genome unlocks parasitic fly biology to underpin future interventions.</title>
        <authorList>
            <person name="Anstead C.A."/>
            <person name="Korhonen P.K."/>
            <person name="Young N.D."/>
            <person name="Hall R.S."/>
            <person name="Jex A.R."/>
            <person name="Murali S.C."/>
            <person name="Hughes D.S."/>
            <person name="Lee S.F."/>
            <person name="Perry T."/>
            <person name="Stroehlein A.J."/>
            <person name="Ansell B.R."/>
            <person name="Breugelmans B."/>
            <person name="Hofmann A."/>
            <person name="Qu J."/>
            <person name="Dugan S."/>
            <person name="Lee S.L."/>
            <person name="Chao H."/>
            <person name="Dinh H."/>
            <person name="Han Y."/>
            <person name="Doddapaneni H.V."/>
            <person name="Worley K.C."/>
            <person name="Muzny D.M."/>
            <person name="Ioannidis P."/>
            <person name="Waterhouse R.M."/>
            <person name="Zdobnov E.M."/>
            <person name="James P.J."/>
            <person name="Bagnall N.H."/>
            <person name="Kotze A.C."/>
            <person name="Gibbs R.A."/>
            <person name="Richards S."/>
            <person name="Batterham P."/>
            <person name="Gasser R.B."/>
        </authorList>
    </citation>
    <scope>NUCLEOTIDE SEQUENCE [LARGE SCALE GENOMIC DNA]</scope>
    <source>
        <strain evidence="1 2">LS</strain>
        <tissue evidence="1">Full body</tissue>
    </source>
</reference>
<proteinExistence type="predicted"/>
<dbReference type="Proteomes" id="UP000037069">
    <property type="component" value="Unassembled WGS sequence"/>
</dbReference>
<organism evidence="1 2">
    <name type="scientific">Lucilia cuprina</name>
    <name type="common">Green bottle fly</name>
    <name type="synonym">Australian sheep blowfly</name>
    <dbReference type="NCBI Taxonomy" id="7375"/>
    <lineage>
        <taxon>Eukaryota</taxon>
        <taxon>Metazoa</taxon>
        <taxon>Ecdysozoa</taxon>
        <taxon>Arthropoda</taxon>
        <taxon>Hexapoda</taxon>
        <taxon>Insecta</taxon>
        <taxon>Pterygota</taxon>
        <taxon>Neoptera</taxon>
        <taxon>Endopterygota</taxon>
        <taxon>Diptera</taxon>
        <taxon>Brachycera</taxon>
        <taxon>Muscomorpha</taxon>
        <taxon>Oestroidea</taxon>
        <taxon>Calliphoridae</taxon>
        <taxon>Luciliinae</taxon>
        <taxon>Lucilia</taxon>
    </lineage>
</organism>
<comment type="caution">
    <text evidence="1">The sequence shown here is derived from an EMBL/GenBank/DDBJ whole genome shotgun (WGS) entry which is preliminary data.</text>
</comment>
<dbReference type="AlphaFoldDB" id="A0A0L0BSK4"/>